<evidence type="ECO:0000256" key="1">
    <source>
        <dbReference type="SAM" id="MobiDB-lite"/>
    </source>
</evidence>
<evidence type="ECO:0000313" key="2">
    <source>
        <dbReference type="EMBL" id="TKA29544.1"/>
    </source>
</evidence>
<evidence type="ECO:0000313" key="3">
    <source>
        <dbReference type="Proteomes" id="UP000308549"/>
    </source>
</evidence>
<reference evidence="2 3" key="1">
    <citation type="submission" date="2017-03" db="EMBL/GenBank/DDBJ databases">
        <title>Genomes of endolithic fungi from Antarctica.</title>
        <authorList>
            <person name="Coleine C."/>
            <person name="Masonjones S."/>
            <person name="Stajich J.E."/>
        </authorList>
    </citation>
    <scope>NUCLEOTIDE SEQUENCE [LARGE SCALE GENOMIC DNA]</scope>
    <source>
        <strain evidence="2 3">CCFEE 6315</strain>
    </source>
</reference>
<feature type="region of interest" description="Disordered" evidence="1">
    <location>
        <begin position="377"/>
        <end position="402"/>
    </location>
</feature>
<gene>
    <name evidence="2" type="ORF">B0A50_03557</name>
</gene>
<dbReference type="Proteomes" id="UP000308549">
    <property type="component" value="Unassembled WGS sequence"/>
</dbReference>
<dbReference type="AlphaFoldDB" id="A0A4U0U407"/>
<name>A0A4U0U407_9PEZI</name>
<proteinExistence type="predicted"/>
<keyword evidence="3" id="KW-1185">Reference proteome</keyword>
<protein>
    <submittedName>
        <fullName evidence="2">Uncharacterized protein</fullName>
    </submittedName>
</protein>
<organism evidence="2 3">
    <name type="scientific">Salinomyces thailandicus</name>
    <dbReference type="NCBI Taxonomy" id="706561"/>
    <lineage>
        <taxon>Eukaryota</taxon>
        <taxon>Fungi</taxon>
        <taxon>Dikarya</taxon>
        <taxon>Ascomycota</taxon>
        <taxon>Pezizomycotina</taxon>
        <taxon>Dothideomycetes</taxon>
        <taxon>Dothideomycetidae</taxon>
        <taxon>Mycosphaerellales</taxon>
        <taxon>Teratosphaeriaceae</taxon>
        <taxon>Salinomyces</taxon>
    </lineage>
</organism>
<feature type="region of interest" description="Disordered" evidence="1">
    <location>
        <begin position="473"/>
        <end position="499"/>
    </location>
</feature>
<accession>A0A4U0U407</accession>
<dbReference type="EMBL" id="NAJL01000014">
    <property type="protein sequence ID" value="TKA29544.1"/>
    <property type="molecule type" value="Genomic_DNA"/>
</dbReference>
<feature type="region of interest" description="Disordered" evidence="1">
    <location>
        <begin position="173"/>
        <end position="208"/>
    </location>
</feature>
<comment type="caution">
    <text evidence="2">The sequence shown here is derived from an EMBL/GenBank/DDBJ whole genome shotgun (WGS) entry which is preliminary data.</text>
</comment>
<sequence>MSEPSHPEVARSSRTSSFDSFIAYLQSSNATISIGRSAACEEGLTDVLRREYPHSNIQLHHPLLYSDVCDLSSTRLWWLQRRLRELLATADKQASRRTIDAETVARLNSFMLIDFTLKAKVAEQMLKPSLSVDHKVDTTDGDVPPLDLNADSRPFSEPALAANSSRLTLDLRRATSSPVDQTPTKEDQFLSLARGESESDSDIESDLSRDVRTQLLGSREDRRIKRLIRDRSRPTTPTQVPCRPDEDLLMSGVFESSASDYLGGGHDGLVGEPGYDAALQANKLKCWFESAQISPSMGDNSPAQPFKDRAVKGFQGSVNSKWPTTAFWKNLAAGPVDAAHHKLPDAGQGEIQQSAATRCNAPCAALNSTVGLSSTNHDFPLSPVHGSSDTSRPPTPSPKDGEMLLQTHMALTDHDSAACENAHGAPAAQEGQSLTSKPKSLAYEVGAEANEQQQASKERNPVRVVRERFSGMFKRSKRPSRTPVEAMAGCELEDGHQSV</sequence>